<evidence type="ECO:0000313" key="2">
    <source>
        <dbReference type="WBParaSite" id="ES5_v2.g21232.t1"/>
    </source>
</evidence>
<name>A0AC34FWN2_9BILA</name>
<sequence length="441" mass="48375">MATIESDFLSPNKQDAFYGNCDARYSNINLNQSHKCEDLIFEESETRKLSKNGRKDYGFDDFNHLNGTPKNDYFQSWKKQNISNSLENLYDLEREEQSFKKGTKYTSDKNSSTLSLHIEAYENSIETENVDEKVENYMENESMKGFFVFPPQPREPNEQSFEAEVMKFKASKKLFNPNAPTSEEYDSNYFKANSSKSESSKSGKFKKIFGHGIKGVGNGAKGLFHGTQRFIIKFLAKGAVNIFDKTVKNVKGKAAWAFRLDTPHKGAPTHHININPKISGKPDPHIPISPGQFAAGKKILGGLEKFNKVAVPAAVAVDAILVGHAIYKDVKNGTTRKTVETGVGVAGGWGGGYGGAMAGAVAGSLFCPGPGTLIGAVVGGIAGGIGGNLGAEKLTEVICDKFSYDLEEQKCLGCQKMFKIRLYKGEKNQILCKKCSKLLCF</sequence>
<dbReference type="Proteomes" id="UP000887579">
    <property type="component" value="Unplaced"/>
</dbReference>
<organism evidence="1 2">
    <name type="scientific">Panagrolaimus sp. ES5</name>
    <dbReference type="NCBI Taxonomy" id="591445"/>
    <lineage>
        <taxon>Eukaryota</taxon>
        <taxon>Metazoa</taxon>
        <taxon>Ecdysozoa</taxon>
        <taxon>Nematoda</taxon>
        <taxon>Chromadorea</taxon>
        <taxon>Rhabditida</taxon>
        <taxon>Tylenchina</taxon>
        <taxon>Panagrolaimomorpha</taxon>
        <taxon>Panagrolaimoidea</taxon>
        <taxon>Panagrolaimidae</taxon>
        <taxon>Panagrolaimus</taxon>
    </lineage>
</organism>
<proteinExistence type="predicted"/>
<protein>
    <submittedName>
        <fullName evidence="2">Glycine zipper domain-containing protein</fullName>
    </submittedName>
</protein>
<reference evidence="2" key="1">
    <citation type="submission" date="2022-11" db="UniProtKB">
        <authorList>
            <consortium name="WormBaseParasite"/>
        </authorList>
    </citation>
    <scope>IDENTIFICATION</scope>
</reference>
<dbReference type="WBParaSite" id="ES5_v2.g21232.t1">
    <property type="protein sequence ID" value="ES5_v2.g21232.t1"/>
    <property type="gene ID" value="ES5_v2.g21232"/>
</dbReference>
<evidence type="ECO:0000313" key="1">
    <source>
        <dbReference type="Proteomes" id="UP000887579"/>
    </source>
</evidence>
<accession>A0AC34FWN2</accession>